<evidence type="ECO:0000256" key="1">
    <source>
        <dbReference type="ARBA" id="ARBA00004604"/>
    </source>
</evidence>
<dbReference type="Proteomes" id="UP000708148">
    <property type="component" value="Unassembled WGS sequence"/>
</dbReference>
<evidence type="ECO:0000313" key="12">
    <source>
        <dbReference type="Proteomes" id="UP000708148"/>
    </source>
</evidence>
<dbReference type="PANTHER" id="PTHR12755:SF3">
    <property type="entry name" value="POLYNUCLEOTIDE 5'-HYDROXYL-KINASE NOL9"/>
    <property type="match status" value="1"/>
</dbReference>
<evidence type="ECO:0000313" key="11">
    <source>
        <dbReference type="EMBL" id="CAD7705455.1"/>
    </source>
</evidence>
<evidence type="ECO:0000256" key="6">
    <source>
        <dbReference type="ARBA" id="ARBA00022777"/>
    </source>
</evidence>
<dbReference type="Pfam" id="PF25467">
    <property type="entry name" value="NOL9_C"/>
    <property type="match status" value="1"/>
</dbReference>
<reference evidence="11" key="1">
    <citation type="submission" date="2020-12" db="EMBL/GenBank/DDBJ databases">
        <authorList>
            <person name="Iha C."/>
        </authorList>
    </citation>
    <scope>NUCLEOTIDE SEQUENCE</scope>
</reference>
<dbReference type="OrthoDB" id="2405412at2759"/>
<dbReference type="InterPro" id="IPR057570">
    <property type="entry name" value="NOL9_C"/>
</dbReference>
<keyword evidence="5" id="KW-0547">Nucleotide-binding</keyword>
<dbReference type="GO" id="GO:0051731">
    <property type="term" value="F:polynucleotide 5'-hydroxyl-kinase activity"/>
    <property type="evidence" value="ECO:0007669"/>
    <property type="project" value="InterPro"/>
</dbReference>
<comment type="similarity">
    <text evidence="2">Belongs to the Clp1 family. NOL9/GRC3 subfamily.</text>
</comment>
<keyword evidence="8" id="KW-0539">Nucleus</keyword>
<dbReference type="InterPro" id="IPR027417">
    <property type="entry name" value="P-loop_NTPase"/>
</dbReference>
<dbReference type="InterPro" id="IPR032319">
    <property type="entry name" value="CLP1_P"/>
</dbReference>
<evidence type="ECO:0000256" key="7">
    <source>
        <dbReference type="ARBA" id="ARBA00022840"/>
    </source>
</evidence>
<comment type="caution">
    <text evidence="11">The sequence shown here is derived from an EMBL/GenBank/DDBJ whole genome shotgun (WGS) entry which is preliminary data.</text>
</comment>
<evidence type="ECO:0000259" key="9">
    <source>
        <dbReference type="Pfam" id="PF16575"/>
    </source>
</evidence>
<dbReference type="Gene3D" id="3.40.50.300">
    <property type="entry name" value="P-loop containing nucleotide triphosphate hydrolases"/>
    <property type="match status" value="1"/>
</dbReference>
<gene>
    <name evidence="11" type="ORF">OSTQU699_LOCUS10810</name>
</gene>
<dbReference type="EMBL" id="CAJHUC010003127">
    <property type="protein sequence ID" value="CAD7705455.1"/>
    <property type="molecule type" value="Genomic_DNA"/>
</dbReference>
<dbReference type="GO" id="GO:0005524">
    <property type="term" value="F:ATP binding"/>
    <property type="evidence" value="ECO:0007669"/>
    <property type="project" value="UniProtKB-KW"/>
</dbReference>
<feature type="non-terminal residue" evidence="11">
    <location>
        <position position="492"/>
    </location>
</feature>
<dbReference type="Pfam" id="PF16575">
    <property type="entry name" value="CLP1_P"/>
    <property type="match status" value="1"/>
</dbReference>
<keyword evidence="6" id="KW-0418">Kinase</keyword>
<comment type="subcellular location">
    <subcellularLocation>
        <location evidence="1">Nucleus</location>
        <location evidence="1">Nucleolus</location>
    </subcellularLocation>
</comment>
<feature type="domain" description="NOL9 C-terminal" evidence="10">
    <location>
        <begin position="383"/>
        <end position="485"/>
    </location>
</feature>
<dbReference type="AlphaFoldDB" id="A0A8S1JFZ1"/>
<dbReference type="GO" id="GO:0005730">
    <property type="term" value="C:nucleolus"/>
    <property type="evidence" value="ECO:0007669"/>
    <property type="project" value="UniProtKB-SubCell"/>
</dbReference>
<dbReference type="GO" id="GO:0000448">
    <property type="term" value="P:cleavage in ITS2 between 5.8S rRNA and LSU-rRNA of tricistronic rRNA transcript (SSU-rRNA, 5.8S rRNA, LSU-rRNA)"/>
    <property type="evidence" value="ECO:0007669"/>
    <property type="project" value="TreeGrafter"/>
</dbReference>
<proteinExistence type="inferred from homology"/>
<sequence>RERYFLDVGQSAVFKGCAELDVKSGCLWSMGARITPDSPTVKLSTKGMGVAGLELLSIAPEGGKASEAPTSRCEYVLNSSQEGTYDICRLFSASAPPVHLFADSWCKVAEMTREDAVSSERPPVILVLGPAHSGKSTFVQFLINNLLQVVPEVGCLDTDVGQPEFTTPGLVSINLVKDPILGTPETYTTQEQAYFMGAIEPGVNPQLYLSSISQLNEWWQEHHCSRKDAPPLVVNTCGWVTGMGLDLLTQIVTVLQPSHVFQLSEQPDSAQLIGEGVLEGGLQQRPACVPPGKVVCIAAVQLCRQNSELCEKQLGMWRDAVKEFGEESAKGDWWDQFSIPRKNPARQRADKFLSWGMHCIGGPPESPQVHELPYLRRKIRGLMPWACCLDDVDVVFLHGEVPQTELHGALRGMLVGLATKHARCHENGADEASSSTGATIPISCIGIGAVVHVDSTKGRCLLLTDLRHETLAEVNVIQVGMIEAPSWLGQSC</sequence>
<keyword evidence="4" id="KW-0808">Transferase</keyword>
<protein>
    <submittedName>
        <fullName evidence="11">Uncharacterized protein</fullName>
    </submittedName>
</protein>
<dbReference type="PANTHER" id="PTHR12755">
    <property type="entry name" value="CLEAVAGE/POLYADENYLATION FACTOR IA SUBUNIT CLP1P"/>
    <property type="match status" value="1"/>
</dbReference>
<dbReference type="SUPFAM" id="SSF52540">
    <property type="entry name" value="P-loop containing nucleoside triphosphate hydrolases"/>
    <property type="match status" value="1"/>
</dbReference>
<evidence type="ECO:0000259" key="10">
    <source>
        <dbReference type="Pfam" id="PF25467"/>
    </source>
</evidence>
<evidence type="ECO:0000256" key="2">
    <source>
        <dbReference type="ARBA" id="ARBA00011003"/>
    </source>
</evidence>
<evidence type="ECO:0000256" key="4">
    <source>
        <dbReference type="ARBA" id="ARBA00022679"/>
    </source>
</evidence>
<evidence type="ECO:0000256" key="5">
    <source>
        <dbReference type="ARBA" id="ARBA00022741"/>
    </source>
</evidence>
<feature type="domain" description="Clp1 P-loop" evidence="9">
    <location>
        <begin position="129"/>
        <end position="269"/>
    </location>
</feature>
<keyword evidence="12" id="KW-1185">Reference proteome</keyword>
<keyword evidence="7" id="KW-0067">ATP-binding</keyword>
<dbReference type="InterPro" id="IPR045116">
    <property type="entry name" value="Clp1/Grc3"/>
</dbReference>
<evidence type="ECO:0000256" key="3">
    <source>
        <dbReference type="ARBA" id="ARBA00022552"/>
    </source>
</evidence>
<name>A0A8S1JFZ1_9CHLO</name>
<accession>A0A8S1JFZ1</accession>
<organism evidence="11 12">
    <name type="scientific">Ostreobium quekettii</name>
    <dbReference type="NCBI Taxonomy" id="121088"/>
    <lineage>
        <taxon>Eukaryota</taxon>
        <taxon>Viridiplantae</taxon>
        <taxon>Chlorophyta</taxon>
        <taxon>core chlorophytes</taxon>
        <taxon>Ulvophyceae</taxon>
        <taxon>TCBD clade</taxon>
        <taxon>Bryopsidales</taxon>
        <taxon>Ostreobineae</taxon>
        <taxon>Ostreobiaceae</taxon>
        <taxon>Ostreobium</taxon>
    </lineage>
</organism>
<keyword evidence="3" id="KW-0698">rRNA processing</keyword>
<evidence type="ECO:0000256" key="8">
    <source>
        <dbReference type="ARBA" id="ARBA00023242"/>
    </source>
</evidence>